<keyword evidence="1" id="KW-0479">Metal-binding</keyword>
<dbReference type="EMBL" id="CAKXYY010000015">
    <property type="protein sequence ID" value="CAH2354203.1"/>
    <property type="molecule type" value="Genomic_DNA"/>
</dbReference>
<dbReference type="InterPro" id="IPR000679">
    <property type="entry name" value="Znf_GATA"/>
</dbReference>
<dbReference type="Proteomes" id="UP000837801">
    <property type="component" value="Unassembled WGS sequence"/>
</dbReference>
<gene>
    <name evidence="4" type="ORF">CLIB1423_15S00892</name>
</gene>
<evidence type="ECO:0000313" key="5">
    <source>
        <dbReference type="Proteomes" id="UP000837801"/>
    </source>
</evidence>
<evidence type="ECO:0000313" key="4">
    <source>
        <dbReference type="EMBL" id="CAH2354203.1"/>
    </source>
</evidence>
<feature type="domain" description="GATA-type" evidence="3">
    <location>
        <begin position="513"/>
        <end position="550"/>
    </location>
</feature>
<feature type="compositionally biased region" description="Low complexity" evidence="2">
    <location>
        <begin position="386"/>
        <end position="407"/>
    </location>
</feature>
<reference evidence="4" key="1">
    <citation type="submission" date="2022-03" db="EMBL/GenBank/DDBJ databases">
        <authorList>
            <person name="Legras J.-L."/>
            <person name="Devillers H."/>
            <person name="Grondin C."/>
        </authorList>
    </citation>
    <scope>NUCLEOTIDE SEQUENCE</scope>
    <source>
        <strain evidence="4">CLIB 1423</strain>
    </source>
</reference>
<dbReference type="AlphaFoldDB" id="A0A9P0QSN5"/>
<feature type="compositionally biased region" description="Low complexity" evidence="2">
    <location>
        <begin position="486"/>
        <end position="496"/>
    </location>
</feature>
<dbReference type="Gene3D" id="3.30.50.10">
    <property type="entry name" value="Erythroid Transcription Factor GATA-1, subunit A"/>
    <property type="match status" value="1"/>
</dbReference>
<dbReference type="InterPro" id="IPR013088">
    <property type="entry name" value="Znf_NHR/GATA"/>
</dbReference>
<evidence type="ECO:0000256" key="1">
    <source>
        <dbReference type="PROSITE-ProRule" id="PRU00094"/>
    </source>
</evidence>
<dbReference type="SUPFAM" id="SSF57716">
    <property type="entry name" value="Glucocorticoid receptor-like (DNA-binding domain)"/>
    <property type="match status" value="1"/>
</dbReference>
<dbReference type="Pfam" id="PF00320">
    <property type="entry name" value="GATA"/>
    <property type="match status" value="1"/>
</dbReference>
<dbReference type="GO" id="GO:0043565">
    <property type="term" value="F:sequence-specific DNA binding"/>
    <property type="evidence" value="ECO:0007669"/>
    <property type="project" value="InterPro"/>
</dbReference>
<evidence type="ECO:0000259" key="3">
    <source>
        <dbReference type="PROSITE" id="PS50114"/>
    </source>
</evidence>
<feature type="compositionally biased region" description="Polar residues" evidence="2">
    <location>
        <begin position="371"/>
        <end position="380"/>
    </location>
</feature>
<dbReference type="GO" id="GO:0008270">
    <property type="term" value="F:zinc ion binding"/>
    <property type="evidence" value="ECO:0007669"/>
    <property type="project" value="UniProtKB-KW"/>
</dbReference>
<organism evidence="4 5">
    <name type="scientific">[Candida] railenensis</name>
    <dbReference type="NCBI Taxonomy" id="45579"/>
    <lineage>
        <taxon>Eukaryota</taxon>
        <taxon>Fungi</taxon>
        <taxon>Dikarya</taxon>
        <taxon>Ascomycota</taxon>
        <taxon>Saccharomycotina</taxon>
        <taxon>Pichiomycetes</taxon>
        <taxon>Debaryomycetaceae</taxon>
        <taxon>Kurtzmaniella</taxon>
    </lineage>
</organism>
<feature type="region of interest" description="Disordered" evidence="2">
    <location>
        <begin position="371"/>
        <end position="407"/>
    </location>
</feature>
<dbReference type="SMART" id="SM00401">
    <property type="entry name" value="ZnF_GATA"/>
    <property type="match status" value="1"/>
</dbReference>
<name>A0A9P0QSN5_9ASCO</name>
<feature type="region of interest" description="Disordered" evidence="2">
    <location>
        <begin position="269"/>
        <end position="289"/>
    </location>
</feature>
<accession>A0A9P0QSN5</accession>
<comment type="caution">
    <text evidence="4">The sequence shown here is derived from an EMBL/GenBank/DDBJ whole genome shotgun (WGS) entry which is preliminary data.</text>
</comment>
<protein>
    <submittedName>
        <fullName evidence="4">Transcriptional regulatory protein Ash1p</fullName>
    </submittedName>
</protein>
<dbReference type="OrthoDB" id="2162994at2759"/>
<feature type="region of interest" description="Disordered" evidence="2">
    <location>
        <begin position="38"/>
        <end position="96"/>
    </location>
</feature>
<dbReference type="CDD" id="cd00202">
    <property type="entry name" value="ZnF_GATA"/>
    <property type="match status" value="1"/>
</dbReference>
<keyword evidence="1" id="KW-0862">Zinc</keyword>
<feature type="compositionally biased region" description="Polar residues" evidence="2">
    <location>
        <begin position="466"/>
        <end position="485"/>
    </location>
</feature>
<keyword evidence="1" id="KW-0863">Zinc-finger</keyword>
<evidence type="ECO:0000256" key="2">
    <source>
        <dbReference type="SAM" id="MobiDB-lite"/>
    </source>
</evidence>
<dbReference type="GO" id="GO:0006355">
    <property type="term" value="P:regulation of DNA-templated transcription"/>
    <property type="evidence" value="ECO:0007669"/>
    <property type="project" value="InterPro"/>
</dbReference>
<proteinExistence type="predicted"/>
<keyword evidence="5" id="KW-1185">Reference proteome</keyword>
<feature type="compositionally biased region" description="Low complexity" evidence="2">
    <location>
        <begin position="46"/>
        <end position="58"/>
    </location>
</feature>
<feature type="region of interest" description="Disordered" evidence="2">
    <location>
        <begin position="447"/>
        <end position="516"/>
    </location>
</feature>
<sequence>MSMLHTHVYNGDHFKPGHARSRSYNELLSQFKTAISSSSPTAKLVSSPTTPNTTSRSSYVKKRSYSDLMKDTPSMGSVGIETTKRSRTAPPSPPYEFPVYEKASLRPTTLNLKNHRVIRSRSLSPNKKTSFLVSNPISPSDSPATSPVLVKNETVAAKPGLAASQQPKITQEETAVSPATNAATPAAVVNVKSVQLPSLSTALQSTPMTSVKLNPIAPTVSLDYFDTYKPNDENWRYELLDSITKSSKSFNLNRYNYLNRAGTQLDSLKSAASGPVSPPSTSPYKVGKPSFNSKISSKILHPISERSTAASTKYRPYNSKSIRKSYSEKKIKFPYESNYTYLNKTYMTDVEKYPEYLELAQSLISLSQSDQNSYAYSPPQSAVAEPQPYYKQQQPTHQHQPQQFHQPLHQSSIPLMASIPAIIPSPPSISTPHQTIVSPIMSALPHPHLHHHQYHPQHHHHHPAQTGFSTFMSTYDVPSTPQKQQKSVPLTPPSSKSKSRSELLKSPPKSSQQQNTRVCISCGSDQSPCWRPSWSIKEGQLCNSCGLRYKKTAARCLNKECKKIPAKGEWSLMQSKGKSTFEDGNEGFSCLDCGWRVEVKK</sequence>
<feature type="compositionally biased region" description="Basic residues" evidence="2">
    <location>
        <begin position="447"/>
        <end position="463"/>
    </location>
</feature>
<dbReference type="PROSITE" id="PS50114">
    <property type="entry name" value="GATA_ZN_FINGER_2"/>
    <property type="match status" value="1"/>
</dbReference>